<keyword evidence="2" id="KW-1185">Reference proteome</keyword>
<dbReference type="OrthoDB" id="5471902at2"/>
<evidence type="ECO:0000313" key="2">
    <source>
        <dbReference type="Proteomes" id="UP000198771"/>
    </source>
</evidence>
<dbReference type="EMBL" id="FMXO01000012">
    <property type="protein sequence ID" value="SDB45757.1"/>
    <property type="molecule type" value="Genomic_DNA"/>
</dbReference>
<protein>
    <submittedName>
        <fullName evidence="1">Uncharacterized protein</fullName>
    </submittedName>
</protein>
<proteinExistence type="predicted"/>
<dbReference type="AlphaFoldDB" id="A0A1G6DKQ3"/>
<evidence type="ECO:0000313" key="1">
    <source>
        <dbReference type="EMBL" id="SDB45757.1"/>
    </source>
</evidence>
<dbReference type="RefSeq" id="WP_139162985.1">
    <property type="nucleotide sequence ID" value="NZ_FMXO01000012.1"/>
</dbReference>
<gene>
    <name evidence="1" type="ORF">SAMN05660653_02235</name>
</gene>
<dbReference type="STRING" id="617002.SAMN05660653_02235"/>
<name>A0A1G6DKQ3_9BACT</name>
<organism evidence="1 2">
    <name type="scientific">Desulfonatronum thiosulfatophilum</name>
    <dbReference type="NCBI Taxonomy" id="617002"/>
    <lineage>
        <taxon>Bacteria</taxon>
        <taxon>Pseudomonadati</taxon>
        <taxon>Thermodesulfobacteriota</taxon>
        <taxon>Desulfovibrionia</taxon>
        <taxon>Desulfovibrionales</taxon>
        <taxon>Desulfonatronaceae</taxon>
        <taxon>Desulfonatronum</taxon>
    </lineage>
</organism>
<dbReference type="Proteomes" id="UP000198771">
    <property type="component" value="Unassembled WGS sequence"/>
</dbReference>
<sequence length="100" mass="11558">MKQNTSLPVDEQLLTEVSMRVGTLLISIQNSRTPKAIFVFGDTEMDMVSIHAKRFDKLVQQFPDHFLGVYDSKASFEWLFDDVRSFLADLQTKPRLSSRF</sequence>
<reference evidence="1 2" key="1">
    <citation type="submission" date="2016-10" db="EMBL/GenBank/DDBJ databases">
        <authorList>
            <person name="de Groot N.N."/>
        </authorList>
    </citation>
    <scope>NUCLEOTIDE SEQUENCE [LARGE SCALE GENOMIC DNA]</scope>
    <source>
        <strain evidence="1 2">ASO4-2</strain>
    </source>
</reference>
<accession>A0A1G6DKQ3</accession>